<reference evidence="2 3" key="1">
    <citation type="submission" date="2016-10" db="EMBL/GenBank/DDBJ databases">
        <authorList>
            <person name="de Groot N.N."/>
        </authorList>
    </citation>
    <scope>NUCLEOTIDE SEQUENCE [LARGE SCALE GENOMIC DNA]</scope>
    <source>
        <strain evidence="2 3">DSM 26000</strain>
    </source>
</reference>
<sequence>MNFSKISHDQLFSRFSTKISVKICIVIPVKDEEEHIEKSLQAFAQQTDEFGDPINFDQFEILILANNCSDNSFRLIENFRRKNPFLNIYCQEIKLDSEKANIGYVRKLLMNTAFKRLSKNGGGIIMTTDSDSIVANDWINQNKTEIEHGADAVGGRISLYQNEIDEMDEFTRSLHFTDERYQLLIAEAEEKIVENPQHPNQTHHQHFNGSFAVTTECFEKSGGIPDVKFLEDCAFFERLKNIDAKIVHSHNVKVQTSARFNGRTQIGLSYQLNEWNNLEKNNPEIFVESAASIISRFKEKKHLNDLWLKRNALSDSESNVLSKVICYNEELLKSFKNSKFFGFWYGDFFSFKQLNSLQNHQPEIIGNAIKNLEKELSKL</sequence>
<gene>
    <name evidence="2" type="ORF">SAMN05443292_0200</name>
</gene>
<protein>
    <submittedName>
        <fullName evidence="2">Glycosyl transferase family 2</fullName>
    </submittedName>
</protein>
<dbReference type="RefSeq" id="WP_090078317.1">
    <property type="nucleotide sequence ID" value="NZ_FOQT01000001.1"/>
</dbReference>
<dbReference type="PANTHER" id="PTHR43685:SF14">
    <property type="entry name" value="GLYCOSYLTRANSFERASE 2-LIKE DOMAIN-CONTAINING PROTEIN"/>
    <property type="match status" value="1"/>
</dbReference>
<dbReference type="OrthoDB" id="114108at2"/>
<dbReference type="PANTHER" id="PTHR43685">
    <property type="entry name" value="GLYCOSYLTRANSFERASE"/>
    <property type="match status" value="1"/>
</dbReference>
<dbReference type="EMBL" id="FOQT01000001">
    <property type="protein sequence ID" value="SFH80489.1"/>
    <property type="molecule type" value="Genomic_DNA"/>
</dbReference>
<dbReference type="Gene3D" id="3.90.550.10">
    <property type="entry name" value="Spore Coat Polysaccharide Biosynthesis Protein SpsA, Chain A"/>
    <property type="match status" value="1"/>
</dbReference>
<keyword evidence="3" id="KW-1185">Reference proteome</keyword>
<name>A0A1I3D1T5_9FLAO</name>
<dbReference type="InterPro" id="IPR050834">
    <property type="entry name" value="Glycosyltransf_2"/>
</dbReference>
<dbReference type="STRING" id="1125876.SAMN05443292_0200"/>
<dbReference type="SUPFAM" id="SSF53448">
    <property type="entry name" value="Nucleotide-diphospho-sugar transferases"/>
    <property type="match status" value="1"/>
</dbReference>
<dbReference type="Proteomes" id="UP000198931">
    <property type="component" value="Unassembled WGS sequence"/>
</dbReference>
<evidence type="ECO:0000313" key="2">
    <source>
        <dbReference type="EMBL" id="SFH80489.1"/>
    </source>
</evidence>
<dbReference type="AlphaFoldDB" id="A0A1I3D1T5"/>
<proteinExistence type="predicted"/>
<dbReference type="InterPro" id="IPR029044">
    <property type="entry name" value="Nucleotide-diphossugar_trans"/>
</dbReference>
<keyword evidence="2" id="KW-0808">Transferase</keyword>
<feature type="domain" description="Glycosyltransferase 2-like" evidence="1">
    <location>
        <begin position="24"/>
        <end position="185"/>
    </location>
</feature>
<organism evidence="2 3">
    <name type="scientific">Halpernia frigidisoli</name>
    <dbReference type="NCBI Taxonomy" id="1125876"/>
    <lineage>
        <taxon>Bacteria</taxon>
        <taxon>Pseudomonadati</taxon>
        <taxon>Bacteroidota</taxon>
        <taxon>Flavobacteriia</taxon>
        <taxon>Flavobacteriales</taxon>
        <taxon>Weeksellaceae</taxon>
        <taxon>Chryseobacterium group</taxon>
        <taxon>Halpernia</taxon>
    </lineage>
</organism>
<dbReference type="Pfam" id="PF00535">
    <property type="entry name" value="Glycos_transf_2"/>
    <property type="match status" value="1"/>
</dbReference>
<dbReference type="InterPro" id="IPR001173">
    <property type="entry name" value="Glyco_trans_2-like"/>
</dbReference>
<dbReference type="GO" id="GO:0016740">
    <property type="term" value="F:transferase activity"/>
    <property type="evidence" value="ECO:0007669"/>
    <property type="project" value="UniProtKB-KW"/>
</dbReference>
<accession>A0A1I3D1T5</accession>
<evidence type="ECO:0000259" key="1">
    <source>
        <dbReference type="Pfam" id="PF00535"/>
    </source>
</evidence>
<evidence type="ECO:0000313" key="3">
    <source>
        <dbReference type="Proteomes" id="UP000198931"/>
    </source>
</evidence>